<reference evidence="1" key="2">
    <citation type="submission" date="2012-12" db="EMBL/GenBank/DDBJ databases">
        <authorList>
            <consortium name="WormBase Consortium"/>
            <person name="Ghedin E."/>
            <person name="Paulini M."/>
        </authorList>
    </citation>
    <scope>NUCLEOTIDE SEQUENCE</scope>
    <source>
        <strain evidence="1">FR3</strain>
    </source>
</reference>
<gene>
    <name evidence="1" type="primary">Bm14477</name>
    <name evidence="1" type="ORF">BM_Bm14477</name>
</gene>
<name>A0A1I9G4F8_BRUMA</name>
<dbReference type="AlphaFoldDB" id="A0A1I9G4F8"/>
<accession>A0A1I9G4F8</accession>
<organism evidence="1">
    <name type="scientific">Brugia malayi</name>
    <name type="common">Filarial nematode worm</name>
    <dbReference type="NCBI Taxonomy" id="6279"/>
    <lineage>
        <taxon>Eukaryota</taxon>
        <taxon>Metazoa</taxon>
        <taxon>Ecdysozoa</taxon>
        <taxon>Nematoda</taxon>
        <taxon>Chromadorea</taxon>
        <taxon>Rhabditida</taxon>
        <taxon>Spirurina</taxon>
        <taxon>Spiruromorpha</taxon>
        <taxon>Filarioidea</taxon>
        <taxon>Onchocercidae</taxon>
        <taxon>Brugia</taxon>
    </lineage>
</organism>
<reference evidence="1" key="1">
    <citation type="journal article" date="2007" name="Science">
        <title>Draft genome of the filarial nematode parasite Brugia malayi.</title>
        <authorList>
            <person name="Ghedin E."/>
            <person name="Wang S."/>
            <person name="Spiro D."/>
            <person name="Caler E."/>
            <person name="Zhao Q."/>
            <person name="Crabtree J."/>
            <person name="Allen J.E."/>
            <person name="Delcher A.L."/>
            <person name="Guiliano D.B."/>
            <person name="Miranda-Saavedra D."/>
            <person name="Angiuoli S.V."/>
            <person name="Creasy T."/>
            <person name="Amedeo P."/>
            <person name="Haas B."/>
            <person name="El-Sayed N.M."/>
            <person name="Wortman J.R."/>
            <person name="Feldblyum T."/>
            <person name="Tallon L."/>
            <person name="Schatz M."/>
            <person name="Shumway M."/>
            <person name="Koo H."/>
            <person name="Salzberg S.L."/>
            <person name="Schobel S."/>
            <person name="Pertea M."/>
            <person name="Pop M."/>
            <person name="White O."/>
            <person name="Barton G.J."/>
            <person name="Carlow C.K."/>
            <person name="Crawford M.J."/>
            <person name="Daub J."/>
            <person name="Dimmic M.W."/>
            <person name="Estes C.F."/>
            <person name="Foster J.M."/>
            <person name="Ganatra M."/>
            <person name="Gregory W.F."/>
            <person name="Johnson N.M."/>
            <person name="Jin J."/>
            <person name="Komuniecki R."/>
            <person name="Korf I."/>
            <person name="Kumar S."/>
            <person name="Laney S."/>
            <person name="Li B.W."/>
            <person name="Li W."/>
            <person name="Lindblom T.H."/>
            <person name="Lustigman S."/>
            <person name="Ma D."/>
            <person name="Maina C.V."/>
            <person name="Martin D.M."/>
            <person name="McCarter J.P."/>
            <person name="McReynolds L."/>
            <person name="Mitreva M."/>
            <person name="Nutman T.B."/>
            <person name="Parkinson J."/>
            <person name="Peregrin-Alvarez J.M."/>
            <person name="Poole C."/>
            <person name="Ren Q."/>
            <person name="Saunders L."/>
            <person name="Sluder A.E."/>
            <person name="Smith K."/>
            <person name="Stanke M."/>
            <person name="Unnasch T.R."/>
            <person name="Ware J."/>
            <person name="Wei A.D."/>
            <person name="Weil G."/>
            <person name="Williams D.J."/>
            <person name="Zhang Y."/>
            <person name="Williams S.A."/>
            <person name="Fraser-Liggett C."/>
            <person name="Slatko B."/>
            <person name="Blaxter M.L."/>
            <person name="Scott A.L."/>
        </authorList>
    </citation>
    <scope>NUCLEOTIDE SEQUENCE</scope>
    <source>
        <strain evidence="1">FR3</strain>
    </source>
</reference>
<dbReference type="EMBL" id="LN857010">
    <property type="protein sequence ID" value="CDP99647.1"/>
    <property type="molecule type" value="Genomic_DNA"/>
</dbReference>
<protein>
    <submittedName>
        <fullName evidence="1">Bm14477</fullName>
    </submittedName>
</protein>
<sequence>MISHSKECGSKNSIAIKELTNRQITYIAIPSSSLEIFWS</sequence>
<proteinExistence type="predicted"/>
<evidence type="ECO:0000313" key="1">
    <source>
        <dbReference type="EMBL" id="CDP99647.1"/>
    </source>
</evidence>